<organism evidence="2">
    <name type="scientific">marine sediment metagenome</name>
    <dbReference type="NCBI Taxonomy" id="412755"/>
    <lineage>
        <taxon>unclassified sequences</taxon>
        <taxon>metagenomes</taxon>
        <taxon>ecological metagenomes</taxon>
    </lineage>
</organism>
<comment type="caution">
    <text evidence="2">The sequence shown here is derived from an EMBL/GenBank/DDBJ whole genome shotgun (WGS) entry which is preliminary data.</text>
</comment>
<gene>
    <name evidence="2" type="ORF">LCGC14_1326620</name>
</gene>
<proteinExistence type="predicted"/>
<sequence>MMTSEAKEFEFPHLFLGCQVEVSGDPAWTDKSFGVVARVKGGSANSADIIVYHKTGQTYMRRDCWHEDDPRVVTLAQVFQDGDRGVFRLAEGEIRSRQLTARLGGLEALLEKLVEDVELLKRVNPPPRDVPETKRKRRVPPARQPETAGV</sequence>
<dbReference type="EMBL" id="LAZR01007970">
    <property type="protein sequence ID" value="KKM81751.1"/>
    <property type="molecule type" value="Genomic_DNA"/>
</dbReference>
<evidence type="ECO:0000313" key="2">
    <source>
        <dbReference type="EMBL" id="KKM81751.1"/>
    </source>
</evidence>
<evidence type="ECO:0000256" key="1">
    <source>
        <dbReference type="SAM" id="MobiDB-lite"/>
    </source>
</evidence>
<protein>
    <submittedName>
        <fullName evidence="2">Uncharacterized protein</fullName>
    </submittedName>
</protein>
<dbReference type="AlphaFoldDB" id="A0A0F9L3Q7"/>
<accession>A0A0F9L3Q7</accession>
<feature type="region of interest" description="Disordered" evidence="1">
    <location>
        <begin position="122"/>
        <end position="150"/>
    </location>
</feature>
<reference evidence="2" key="1">
    <citation type="journal article" date="2015" name="Nature">
        <title>Complex archaea that bridge the gap between prokaryotes and eukaryotes.</title>
        <authorList>
            <person name="Spang A."/>
            <person name="Saw J.H."/>
            <person name="Jorgensen S.L."/>
            <person name="Zaremba-Niedzwiedzka K."/>
            <person name="Martijn J."/>
            <person name="Lind A.E."/>
            <person name="van Eijk R."/>
            <person name="Schleper C."/>
            <person name="Guy L."/>
            <person name="Ettema T.J."/>
        </authorList>
    </citation>
    <scope>NUCLEOTIDE SEQUENCE</scope>
</reference>
<name>A0A0F9L3Q7_9ZZZZ</name>